<dbReference type="Proteomes" id="UP001320706">
    <property type="component" value="Unassembled WGS sequence"/>
</dbReference>
<evidence type="ECO:0000313" key="1">
    <source>
        <dbReference type="EMBL" id="KAK8204404.1"/>
    </source>
</evidence>
<proteinExistence type="predicted"/>
<organism evidence="1 2">
    <name type="scientific">Zalaria obscura</name>
    <dbReference type="NCBI Taxonomy" id="2024903"/>
    <lineage>
        <taxon>Eukaryota</taxon>
        <taxon>Fungi</taxon>
        <taxon>Dikarya</taxon>
        <taxon>Ascomycota</taxon>
        <taxon>Pezizomycotina</taxon>
        <taxon>Dothideomycetes</taxon>
        <taxon>Dothideomycetidae</taxon>
        <taxon>Dothideales</taxon>
        <taxon>Zalariaceae</taxon>
        <taxon>Zalaria</taxon>
    </lineage>
</organism>
<gene>
    <name evidence="1" type="ORF">M8818_005133</name>
</gene>
<comment type="caution">
    <text evidence="1">The sequence shown here is derived from an EMBL/GenBank/DDBJ whole genome shotgun (WGS) entry which is preliminary data.</text>
</comment>
<keyword evidence="2" id="KW-1185">Reference proteome</keyword>
<name>A0ACC3S9U2_9PEZI</name>
<dbReference type="EMBL" id="JAMKPW020000027">
    <property type="protein sequence ID" value="KAK8204404.1"/>
    <property type="molecule type" value="Genomic_DNA"/>
</dbReference>
<accession>A0ACC3S9U2</accession>
<protein>
    <submittedName>
        <fullName evidence="1">Uncharacterized protein</fullName>
    </submittedName>
</protein>
<reference evidence="1" key="1">
    <citation type="submission" date="2024-02" db="EMBL/GenBank/DDBJ databases">
        <title>Metagenome Assembled Genome of Zalaria obscura JY119.</title>
        <authorList>
            <person name="Vighnesh L."/>
            <person name="Jagadeeshwari U."/>
            <person name="Venkata Ramana C."/>
            <person name="Sasikala C."/>
        </authorList>
    </citation>
    <scope>NUCLEOTIDE SEQUENCE</scope>
    <source>
        <strain evidence="1">JY119</strain>
    </source>
</reference>
<evidence type="ECO:0000313" key="2">
    <source>
        <dbReference type="Proteomes" id="UP001320706"/>
    </source>
</evidence>
<sequence>MNSSDAIDLLSTENFPRMLDAKALNDLDRMSRRGRQLAFAISAVLSSASTSDSRVTSLCEAARRGDEETVREQSFRLENLPTSRPKEEANVAGRPDLLRLLLARDDAIEEHLVAATCERRDRKSVRMLLVPSWPINRSVYSAASLLWSV</sequence>